<keyword evidence="2" id="KW-1185">Reference proteome</keyword>
<name>A0A371H4E3_MUCPR</name>
<dbReference type="OrthoDB" id="1706811at2759"/>
<sequence length="189" mass="20315">MSHDHSTSDTTTVAYLTQGTGEGSDIARKAFHATAGSSPQSTATSLGVLTLENVQQIVLFTLSLPWHLVASNHMIGSPYHLHNVHAYNDTPKTLRLPMVTLSISVVGDINPFFTNVFVSPGLASNLVGQLVDNNCNVNFSPIGCFVQDQVLWGKVIAKGPKVGKLFPFQFHSPSFSSFACSGVPHSFED</sequence>
<comment type="caution">
    <text evidence="1">The sequence shown here is derived from an EMBL/GenBank/DDBJ whole genome shotgun (WGS) entry which is preliminary data.</text>
</comment>
<protein>
    <submittedName>
        <fullName evidence="1">Uncharacterized protein</fullName>
    </submittedName>
</protein>
<dbReference type="EMBL" id="QJKJ01003634">
    <property type="protein sequence ID" value="RDX97523.1"/>
    <property type="molecule type" value="Genomic_DNA"/>
</dbReference>
<proteinExistence type="predicted"/>
<gene>
    <name evidence="1" type="ORF">CR513_19704</name>
</gene>
<evidence type="ECO:0000313" key="2">
    <source>
        <dbReference type="Proteomes" id="UP000257109"/>
    </source>
</evidence>
<evidence type="ECO:0000313" key="1">
    <source>
        <dbReference type="EMBL" id="RDX97523.1"/>
    </source>
</evidence>
<feature type="non-terminal residue" evidence="1">
    <location>
        <position position="1"/>
    </location>
</feature>
<dbReference type="AlphaFoldDB" id="A0A371H4E3"/>
<dbReference type="Proteomes" id="UP000257109">
    <property type="component" value="Unassembled WGS sequence"/>
</dbReference>
<organism evidence="1 2">
    <name type="scientific">Mucuna pruriens</name>
    <name type="common">Velvet bean</name>
    <name type="synonym">Dolichos pruriens</name>
    <dbReference type="NCBI Taxonomy" id="157652"/>
    <lineage>
        <taxon>Eukaryota</taxon>
        <taxon>Viridiplantae</taxon>
        <taxon>Streptophyta</taxon>
        <taxon>Embryophyta</taxon>
        <taxon>Tracheophyta</taxon>
        <taxon>Spermatophyta</taxon>
        <taxon>Magnoliopsida</taxon>
        <taxon>eudicotyledons</taxon>
        <taxon>Gunneridae</taxon>
        <taxon>Pentapetalae</taxon>
        <taxon>rosids</taxon>
        <taxon>fabids</taxon>
        <taxon>Fabales</taxon>
        <taxon>Fabaceae</taxon>
        <taxon>Papilionoideae</taxon>
        <taxon>50 kb inversion clade</taxon>
        <taxon>NPAAA clade</taxon>
        <taxon>indigoferoid/millettioid clade</taxon>
        <taxon>Phaseoleae</taxon>
        <taxon>Mucuna</taxon>
    </lineage>
</organism>
<accession>A0A371H4E3</accession>
<reference evidence="1" key="1">
    <citation type="submission" date="2018-05" db="EMBL/GenBank/DDBJ databases">
        <title>Draft genome of Mucuna pruriens seed.</title>
        <authorList>
            <person name="Nnadi N.E."/>
            <person name="Vos R."/>
            <person name="Hasami M.H."/>
            <person name="Devisetty U.K."/>
            <person name="Aguiy J.C."/>
        </authorList>
    </citation>
    <scope>NUCLEOTIDE SEQUENCE [LARGE SCALE GENOMIC DNA]</scope>
    <source>
        <strain evidence="1">JCA_2017</strain>
    </source>
</reference>